<evidence type="ECO:0000313" key="2">
    <source>
        <dbReference type="Proteomes" id="UP000791080"/>
    </source>
</evidence>
<evidence type="ECO:0000313" key="1">
    <source>
        <dbReference type="EMBL" id="MCP2333350.1"/>
    </source>
</evidence>
<reference evidence="1 2" key="2">
    <citation type="submission" date="2022-06" db="EMBL/GenBank/DDBJ databases">
        <title>Genomic Encyclopedia of Type Strains, Phase I: the one thousand microbial genomes (KMG-I) project.</title>
        <authorList>
            <person name="Kyrpides N."/>
        </authorList>
    </citation>
    <scope>NUCLEOTIDE SEQUENCE [LARGE SCALE GENOMIC DNA]</scope>
    <source>
        <strain evidence="1 2">DSM 43889</strain>
    </source>
</reference>
<protein>
    <submittedName>
        <fullName evidence="1">Uncharacterized protein</fullName>
    </submittedName>
</protein>
<sequence>MSPQLPDHPAEAPVWTRRIVGWDEHDRGPVPVTLELGPNQLLLLLRLGDATGGTVGFEVGQARRATSAIQRRAPVVVTVLHPEAVVASLLVEPATNGVILTLVGEGTARRRVRFHGRSADRLASLLAAGVGLLAMPVSSPSVSDC</sequence>
<dbReference type="Proteomes" id="UP000791080">
    <property type="component" value="Unassembled WGS sequence"/>
</dbReference>
<comment type="caution">
    <text evidence="1">The sequence shown here is derived from an EMBL/GenBank/DDBJ whole genome shotgun (WGS) entry which is preliminary data.</text>
</comment>
<accession>A0ABT1JLG1</accession>
<dbReference type="RefSeq" id="WP_155886200.1">
    <property type="nucleotide sequence ID" value="NZ_AUBJ02000001.1"/>
</dbReference>
<name>A0ABT1JLG1_ACTCY</name>
<dbReference type="EMBL" id="AUBJ02000001">
    <property type="protein sequence ID" value="MCP2333350.1"/>
    <property type="molecule type" value="Genomic_DNA"/>
</dbReference>
<organism evidence="1 2">
    <name type="scientific">Actinoalloteichus caeruleus DSM 43889</name>
    <dbReference type="NCBI Taxonomy" id="1120930"/>
    <lineage>
        <taxon>Bacteria</taxon>
        <taxon>Bacillati</taxon>
        <taxon>Actinomycetota</taxon>
        <taxon>Actinomycetes</taxon>
        <taxon>Pseudonocardiales</taxon>
        <taxon>Pseudonocardiaceae</taxon>
        <taxon>Actinoalloteichus</taxon>
        <taxon>Actinoalloteichus cyanogriseus</taxon>
    </lineage>
</organism>
<keyword evidence="2" id="KW-1185">Reference proteome</keyword>
<proteinExistence type="predicted"/>
<gene>
    <name evidence="1" type="ORF">G443_003620</name>
</gene>
<reference evidence="1 2" key="1">
    <citation type="submission" date="2013-07" db="EMBL/GenBank/DDBJ databases">
        <authorList>
            <consortium name="DOE Joint Genome Institute"/>
            <person name="Reeve W."/>
            <person name="Huntemann M."/>
            <person name="Han J."/>
            <person name="Chen A."/>
            <person name="Kyrpides N."/>
            <person name="Mavromatis K."/>
            <person name="Markowitz V."/>
            <person name="Palaniappan K."/>
            <person name="Ivanova N."/>
            <person name="Schaumberg A."/>
            <person name="Pati A."/>
            <person name="Liolios K."/>
            <person name="Nordberg H.P."/>
            <person name="Cantor M.N."/>
            <person name="Hua S.X."/>
            <person name="Woyke T."/>
        </authorList>
    </citation>
    <scope>NUCLEOTIDE SEQUENCE [LARGE SCALE GENOMIC DNA]</scope>
    <source>
        <strain evidence="1 2">DSM 43889</strain>
    </source>
</reference>